<evidence type="ECO:0000313" key="2">
    <source>
        <dbReference type="Proteomes" id="UP000240794"/>
    </source>
</evidence>
<reference evidence="1 2" key="1">
    <citation type="submission" date="2017-10" db="EMBL/GenBank/DDBJ databases">
        <title>St11Ph5, a novel member of G7CVirus Podoviridae family.</title>
        <authorList>
            <person name="Kulikov E.E."/>
            <person name="Golomidova A.K."/>
            <person name="Letarov A.V."/>
            <person name="Babenko V.V."/>
            <person name="Kostryukova E.S."/>
        </authorList>
    </citation>
    <scope>NUCLEOTIDE SEQUENCE [LARGE SCALE GENOMIC DNA]</scope>
</reference>
<dbReference type="EMBL" id="MG208881">
    <property type="protein sequence ID" value="ATS92490.1"/>
    <property type="molecule type" value="Genomic_DNA"/>
</dbReference>
<dbReference type="Proteomes" id="UP000240794">
    <property type="component" value="Segment"/>
</dbReference>
<organism evidence="1 2">
    <name type="scientific">Escherichia phage St11Ph5</name>
    <dbReference type="NCBI Taxonomy" id="2047765"/>
    <lineage>
        <taxon>Viruses</taxon>
        <taxon>Duplodnaviria</taxon>
        <taxon>Heunggongvirae</taxon>
        <taxon>Uroviricota</taxon>
        <taxon>Caudoviricetes</taxon>
        <taxon>Schitoviridae</taxon>
        <taxon>Enquatrovirinae</taxon>
        <taxon>Gamaleyavirus</taxon>
        <taxon>Gamaleyavirus St11ph5</taxon>
    </lineage>
</organism>
<proteinExistence type="predicted"/>
<name>A0A2D2W361_9CAUD</name>
<gene>
    <name evidence="1" type="ORF">St11Ph5_00027</name>
</gene>
<evidence type="ECO:0000313" key="1">
    <source>
        <dbReference type="EMBL" id="ATS92490.1"/>
    </source>
</evidence>
<protein>
    <submittedName>
        <fullName evidence="1">Uncharacterized protein</fullName>
    </submittedName>
</protein>
<keyword evidence="2" id="KW-1185">Reference proteome</keyword>
<sequence length="70" mass="7827">MYKEIAFFSFLLGGLIGAGFVAISNTYFGSTPNSVTQTLKHECELNIPRNQNCVMQFVPEKNEYPQSTFG</sequence>
<accession>A0A2D2W361</accession>